<keyword evidence="1" id="KW-0147">Chitin-binding</keyword>
<feature type="domain" description="Chitin-binding type-2" evidence="7">
    <location>
        <begin position="25"/>
        <end position="81"/>
    </location>
</feature>
<feature type="signal peptide" evidence="6">
    <location>
        <begin position="1"/>
        <end position="23"/>
    </location>
</feature>
<evidence type="ECO:0000256" key="5">
    <source>
        <dbReference type="ARBA" id="ARBA00023180"/>
    </source>
</evidence>
<dbReference type="GO" id="GO:0008061">
    <property type="term" value="F:chitin binding"/>
    <property type="evidence" value="ECO:0007669"/>
    <property type="project" value="UniProtKB-KW"/>
</dbReference>
<name>A0A913YTR1_EXADI</name>
<keyword evidence="9" id="KW-1185">Reference proteome</keyword>
<dbReference type="PROSITE" id="PS50940">
    <property type="entry name" value="CHIT_BIND_II"/>
    <property type="match status" value="2"/>
</dbReference>
<dbReference type="GeneID" id="114576332"/>
<evidence type="ECO:0000256" key="2">
    <source>
        <dbReference type="ARBA" id="ARBA00022729"/>
    </source>
</evidence>
<evidence type="ECO:0000256" key="1">
    <source>
        <dbReference type="ARBA" id="ARBA00022669"/>
    </source>
</evidence>
<evidence type="ECO:0000259" key="7">
    <source>
        <dbReference type="PROSITE" id="PS50940"/>
    </source>
</evidence>
<dbReference type="KEGG" id="epa:114576332"/>
<dbReference type="PANTHER" id="PTHR23301:SF0">
    <property type="entry name" value="CHITIN-BINDING TYPE-2 DOMAIN-CONTAINING PROTEIN-RELATED"/>
    <property type="match status" value="1"/>
</dbReference>
<evidence type="ECO:0000313" key="8">
    <source>
        <dbReference type="EnsemblMetazoa" id="XP_028518579.1"/>
    </source>
</evidence>
<dbReference type="SUPFAM" id="SSF57625">
    <property type="entry name" value="Invertebrate chitin-binding proteins"/>
    <property type="match status" value="2"/>
</dbReference>
<evidence type="ECO:0000313" key="9">
    <source>
        <dbReference type="Proteomes" id="UP000887567"/>
    </source>
</evidence>
<dbReference type="Gene3D" id="2.170.140.10">
    <property type="entry name" value="Chitin binding domain"/>
    <property type="match status" value="2"/>
</dbReference>
<dbReference type="InterPro" id="IPR051940">
    <property type="entry name" value="Chitin_bind-dev_reg"/>
</dbReference>
<keyword evidence="4" id="KW-1015">Disulfide bond</keyword>
<dbReference type="GO" id="GO:0005576">
    <property type="term" value="C:extracellular region"/>
    <property type="evidence" value="ECO:0007669"/>
    <property type="project" value="InterPro"/>
</dbReference>
<dbReference type="AlphaFoldDB" id="A0A913YTR1"/>
<evidence type="ECO:0000256" key="6">
    <source>
        <dbReference type="SAM" id="SignalP"/>
    </source>
</evidence>
<protein>
    <recommendedName>
        <fullName evidence="7">Chitin-binding type-2 domain-containing protein</fullName>
    </recommendedName>
</protein>
<evidence type="ECO:0000256" key="3">
    <source>
        <dbReference type="ARBA" id="ARBA00022737"/>
    </source>
</evidence>
<reference evidence="8" key="1">
    <citation type="submission" date="2022-11" db="UniProtKB">
        <authorList>
            <consortium name="EnsemblMetazoa"/>
        </authorList>
    </citation>
    <scope>IDENTIFICATION</scope>
</reference>
<dbReference type="OrthoDB" id="6407093at2759"/>
<evidence type="ECO:0000256" key="4">
    <source>
        <dbReference type="ARBA" id="ARBA00023157"/>
    </source>
</evidence>
<keyword evidence="5" id="KW-0325">Glycoprotein</keyword>
<accession>A0A913YTR1</accession>
<dbReference type="Proteomes" id="UP000887567">
    <property type="component" value="Unplaced"/>
</dbReference>
<dbReference type="Pfam" id="PF01607">
    <property type="entry name" value="CBM_14"/>
    <property type="match status" value="2"/>
</dbReference>
<dbReference type="InterPro" id="IPR002557">
    <property type="entry name" value="Chitin-bd_dom"/>
</dbReference>
<dbReference type="OMA" id="MVYIPHE"/>
<feature type="chain" id="PRO_5037195891" description="Chitin-binding type-2 domain-containing protein" evidence="6">
    <location>
        <begin position="24"/>
        <end position="139"/>
    </location>
</feature>
<dbReference type="InterPro" id="IPR036508">
    <property type="entry name" value="Chitin-bd_dom_sf"/>
</dbReference>
<proteinExistence type="predicted"/>
<dbReference type="PANTHER" id="PTHR23301">
    <property type="entry name" value="CHITIN BINDING PERITROPHIN-A"/>
    <property type="match status" value="1"/>
</dbReference>
<dbReference type="EnsemblMetazoa" id="XM_028662778.1">
    <property type="protein sequence ID" value="XP_028518579.1"/>
    <property type="gene ID" value="LOC114576332"/>
</dbReference>
<organism evidence="8 9">
    <name type="scientific">Exaiptasia diaphana</name>
    <name type="common">Tropical sea anemone</name>
    <name type="synonym">Aiptasia pulchella</name>
    <dbReference type="NCBI Taxonomy" id="2652724"/>
    <lineage>
        <taxon>Eukaryota</taxon>
        <taxon>Metazoa</taxon>
        <taxon>Cnidaria</taxon>
        <taxon>Anthozoa</taxon>
        <taxon>Hexacorallia</taxon>
        <taxon>Actiniaria</taxon>
        <taxon>Aiptasiidae</taxon>
        <taxon>Exaiptasia</taxon>
    </lineage>
</organism>
<keyword evidence="2 6" id="KW-0732">Signal</keyword>
<dbReference type="SMART" id="SM00494">
    <property type="entry name" value="ChtBD2"/>
    <property type="match status" value="2"/>
</dbReference>
<keyword evidence="3" id="KW-0677">Repeat</keyword>
<dbReference type="RefSeq" id="XP_028518579.1">
    <property type="nucleotide sequence ID" value="XM_028662778.1"/>
</dbReference>
<feature type="domain" description="Chitin-binding type-2" evidence="7">
    <location>
        <begin position="84"/>
        <end position="139"/>
    </location>
</feature>
<sequence>MASNYFSFLIICFTLAMFKIALQGPISCSSAGDGVYENPSDCNKYIQCNGGSRYDMSCPGKLAFNKYTKECDYPANMQCFKVPFAGCSSTGDESHPNPSDCNKYIQCYKGKPYDMSCPDGLIFNLNTKMCDMLDKTLQC</sequence>